<feature type="transmembrane region" description="Helical" evidence="1">
    <location>
        <begin position="37"/>
        <end position="55"/>
    </location>
</feature>
<feature type="transmembrane region" description="Helical" evidence="1">
    <location>
        <begin position="127"/>
        <end position="147"/>
    </location>
</feature>
<dbReference type="InterPro" id="IPR037185">
    <property type="entry name" value="EmrE-like"/>
</dbReference>
<organism evidence="3 5">
    <name type="scientific">Ignatzschineria cameli</name>
    <dbReference type="NCBI Taxonomy" id="2182793"/>
    <lineage>
        <taxon>Bacteria</taxon>
        <taxon>Pseudomonadati</taxon>
        <taxon>Pseudomonadota</taxon>
        <taxon>Gammaproteobacteria</taxon>
        <taxon>Cardiobacteriales</taxon>
        <taxon>Ignatzschineriaceae</taxon>
        <taxon>Ignatzschineria</taxon>
    </lineage>
</organism>
<dbReference type="EMBL" id="QEWW01000002">
    <property type="protein sequence ID" value="PWD87135.1"/>
    <property type="molecule type" value="Genomic_DNA"/>
</dbReference>
<evidence type="ECO:0000259" key="2">
    <source>
        <dbReference type="Pfam" id="PF00892"/>
    </source>
</evidence>
<dbReference type="InterPro" id="IPR000620">
    <property type="entry name" value="EamA_dom"/>
</dbReference>
<feature type="transmembrane region" description="Helical" evidence="1">
    <location>
        <begin position="183"/>
        <end position="200"/>
    </location>
</feature>
<dbReference type="GO" id="GO:0016020">
    <property type="term" value="C:membrane"/>
    <property type="evidence" value="ECO:0007669"/>
    <property type="project" value="InterPro"/>
</dbReference>
<keyword evidence="1" id="KW-1133">Transmembrane helix</keyword>
<evidence type="ECO:0000313" key="6">
    <source>
        <dbReference type="Proteomes" id="UP000245217"/>
    </source>
</evidence>
<keyword evidence="1" id="KW-0472">Membrane</keyword>
<dbReference type="Pfam" id="PF00892">
    <property type="entry name" value="EamA"/>
    <property type="match status" value="2"/>
</dbReference>
<dbReference type="OrthoDB" id="9150437at2"/>
<evidence type="ECO:0000313" key="5">
    <source>
        <dbReference type="Proteomes" id="UP000245059"/>
    </source>
</evidence>
<dbReference type="Proteomes" id="UP000245059">
    <property type="component" value="Unassembled WGS sequence"/>
</dbReference>
<dbReference type="RefSeq" id="WP_109200668.1">
    <property type="nucleotide sequence ID" value="NZ_QEWS01000001.1"/>
</dbReference>
<evidence type="ECO:0000313" key="4">
    <source>
        <dbReference type="EMBL" id="PWD94049.1"/>
    </source>
</evidence>
<keyword evidence="1" id="KW-0812">Transmembrane</keyword>
<name>A0A2U2AS85_9GAMM</name>
<evidence type="ECO:0000313" key="3">
    <source>
        <dbReference type="EMBL" id="PWD87135.1"/>
    </source>
</evidence>
<protein>
    <submittedName>
        <fullName evidence="3">EamA family transporter</fullName>
    </submittedName>
</protein>
<dbReference type="SUPFAM" id="SSF103481">
    <property type="entry name" value="Multidrug resistance efflux transporter EmrE"/>
    <property type="match status" value="2"/>
</dbReference>
<dbReference type="EMBL" id="QEWV01000001">
    <property type="protein sequence ID" value="PWD94049.1"/>
    <property type="molecule type" value="Genomic_DNA"/>
</dbReference>
<feature type="domain" description="EamA" evidence="2">
    <location>
        <begin position="152"/>
        <end position="283"/>
    </location>
</feature>
<gene>
    <name evidence="3" type="ORF">DC077_04845</name>
    <name evidence="4" type="ORF">DC078_00405</name>
</gene>
<reference evidence="5 6" key="2">
    <citation type="submission" date="2018-05" db="EMBL/GenBank/DDBJ databases">
        <title>Ignatzschineria dubaiensis sp. nov., isolated from necrotic foot tissues of dromedaries (Camelus dromedarius) and associated maggots in Dubai, United Arab Emirates.</title>
        <authorList>
            <person name="Tsang C.C."/>
            <person name="Tang J.Y.M."/>
            <person name="Fong J.Y.H."/>
            <person name="Kinne J."/>
            <person name="Lee H.H."/>
            <person name="Joseph M."/>
            <person name="Jose S."/>
            <person name="Schuster R.K."/>
            <person name="Tang Y."/>
            <person name="Sivakumar S."/>
            <person name="Chen J.H.K."/>
            <person name="Teng J.L.L."/>
            <person name="Lau S.K.P."/>
            <person name="Wernery U."/>
            <person name="Woo P.C.Y."/>
        </authorList>
    </citation>
    <scope>NUCLEOTIDE SEQUENCE [LARGE SCALE GENOMIC DNA]</scope>
    <source>
        <strain evidence="5">UAE-HKU57</strain>
        <strain evidence="6">UAE-HKU58</strain>
    </source>
</reference>
<dbReference type="Proteomes" id="UP000245217">
    <property type="component" value="Unassembled WGS sequence"/>
</dbReference>
<dbReference type="PANTHER" id="PTHR22911">
    <property type="entry name" value="ACYL-MALONYL CONDENSING ENZYME-RELATED"/>
    <property type="match status" value="1"/>
</dbReference>
<dbReference type="Gene3D" id="1.10.3730.20">
    <property type="match status" value="1"/>
</dbReference>
<accession>A0A2U2AS85</accession>
<feature type="transmembrane region" description="Helical" evidence="1">
    <location>
        <begin position="241"/>
        <end position="260"/>
    </location>
</feature>
<keyword evidence="6" id="KW-1185">Reference proteome</keyword>
<dbReference type="PANTHER" id="PTHR22911:SF137">
    <property type="entry name" value="SOLUTE CARRIER FAMILY 35 MEMBER G2-RELATED"/>
    <property type="match status" value="1"/>
</dbReference>
<dbReference type="AlphaFoldDB" id="A0A2U2AS85"/>
<reference evidence="3" key="1">
    <citation type="journal article" date="2018" name="Genome Announc.">
        <title>Ignatzschineria cameli sp. nov., isolated from necrotic foot tissue of dromedaries (Camelus dromedarius) and associated maggots (Wohlfahrtia species) in Dubai.</title>
        <authorList>
            <person name="Tsang C.C."/>
            <person name="Tang J.Y."/>
            <person name="Fong J.Y."/>
            <person name="Kinne J."/>
            <person name="Lee H.H."/>
            <person name="Joseph M."/>
            <person name="Jose S."/>
            <person name="Schuster R.K."/>
            <person name="Tang Y."/>
            <person name="Sivakumar S."/>
            <person name="Chen J.H."/>
            <person name="Teng J.L."/>
            <person name="Lau S.K."/>
            <person name="Wernery U."/>
            <person name="Woo P.C."/>
        </authorList>
    </citation>
    <scope>NUCLEOTIDE SEQUENCE</scope>
    <source>
        <strain evidence="3">UAE-HKU57</strain>
        <strain evidence="4">UAE-HKU58</strain>
    </source>
</reference>
<evidence type="ECO:0000256" key="1">
    <source>
        <dbReference type="SAM" id="Phobius"/>
    </source>
</evidence>
<sequence>MDGKVGRRGALGMAHIAALLFGLTGIFGVLITTSVEMITFGRAAFAVLGLWLLLVWQGRRIEFRFTLQAWCLLLLAGIFLTLHWLTFFIAVKVGGVAVATLGFATFPAFITLIDHLLFKERVTPREWLLLLLTTIGLILVTPNFSLASSGTVGLLWGILSGFAFALLVVTNKRGAKGIDAIQVALWQNGIVVLLLAPFTVMQFQELTLQNGFYLALLGILCTGVSHYLLVKSLAVLEARIAGMIIALEPVYAILVAWWLFGSQPTLAMVAGAILIIGAILLVSQKREDKLQNSNQNSDLSVDM</sequence>
<proteinExistence type="predicted"/>
<comment type="caution">
    <text evidence="3">The sequence shown here is derived from an EMBL/GenBank/DDBJ whole genome shotgun (WGS) entry which is preliminary data.</text>
</comment>
<feature type="transmembrane region" description="Helical" evidence="1">
    <location>
        <begin position="266"/>
        <end position="283"/>
    </location>
</feature>
<feature type="transmembrane region" description="Helical" evidence="1">
    <location>
        <begin position="153"/>
        <end position="171"/>
    </location>
</feature>
<feature type="domain" description="EamA" evidence="2">
    <location>
        <begin position="13"/>
        <end position="140"/>
    </location>
</feature>
<feature type="transmembrane region" description="Helical" evidence="1">
    <location>
        <begin position="67"/>
        <end position="90"/>
    </location>
</feature>
<feature type="transmembrane region" description="Helical" evidence="1">
    <location>
        <begin position="12"/>
        <end position="31"/>
    </location>
</feature>
<feature type="transmembrane region" description="Helical" evidence="1">
    <location>
        <begin position="212"/>
        <end position="229"/>
    </location>
</feature>
<feature type="transmembrane region" description="Helical" evidence="1">
    <location>
        <begin position="96"/>
        <end position="118"/>
    </location>
</feature>